<evidence type="ECO:0000313" key="2">
    <source>
        <dbReference type="Proteomes" id="UP000694904"/>
    </source>
</evidence>
<gene>
    <name evidence="3" type="primary">LOC108609705</name>
</gene>
<keyword evidence="1" id="KW-1133">Transmembrane helix</keyword>
<name>A0ABM1NPN0_DROAR</name>
<dbReference type="Proteomes" id="UP000694904">
    <property type="component" value="Chromosome 3"/>
</dbReference>
<evidence type="ECO:0000256" key="1">
    <source>
        <dbReference type="SAM" id="Phobius"/>
    </source>
</evidence>
<evidence type="ECO:0000313" key="3">
    <source>
        <dbReference type="RefSeq" id="XP_017856916.1"/>
    </source>
</evidence>
<organism evidence="2 3">
    <name type="scientific">Drosophila arizonae</name>
    <name type="common">Fruit fly</name>
    <dbReference type="NCBI Taxonomy" id="7263"/>
    <lineage>
        <taxon>Eukaryota</taxon>
        <taxon>Metazoa</taxon>
        <taxon>Ecdysozoa</taxon>
        <taxon>Arthropoda</taxon>
        <taxon>Hexapoda</taxon>
        <taxon>Insecta</taxon>
        <taxon>Pterygota</taxon>
        <taxon>Neoptera</taxon>
        <taxon>Endopterygota</taxon>
        <taxon>Diptera</taxon>
        <taxon>Brachycera</taxon>
        <taxon>Muscomorpha</taxon>
        <taxon>Ephydroidea</taxon>
        <taxon>Drosophilidae</taxon>
        <taxon>Drosophila</taxon>
    </lineage>
</organism>
<feature type="transmembrane region" description="Helical" evidence="1">
    <location>
        <begin position="200"/>
        <end position="218"/>
    </location>
</feature>
<protein>
    <submittedName>
        <fullName evidence="3">Mediator of RNA polymerase II transcription subunit 12</fullName>
    </submittedName>
</protein>
<keyword evidence="1" id="KW-0472">Membrane</keyword>
<keyword evidence="1" id="KW-0812">Transmembrane</keyword>
<proteinExistence type="predicted"/>
<sequence length="445" mass="51293">YLFSEWEEAFKNLMLRNNRQVEEQVLQQQQLQMQQQHHHQQVLKQQEEFLRIHELQKRSNLLNNGIPQTTQTDFPRQYYANDVEANRTQTLASIHPQHITQQPDENSLNVNNIFGGNMSKFFDFHKSQQQIHQQYINGQSQISNMDSHRLAIFLENNRPNPSVFDNGILSQQAQLQKQRFMANFEKTVSTKYHAYEIRKFFLFFIIFCVNIIGFDPFIETQKGFAELMENEVVQQNVNGIGPKLQQQTQLPHQILDNMQRTRMPPPGFNHMNSLGFDGANKVHSSKIFPFINMSSSSVGNSTAQVEQHPLATNWSSHLATLQQPQAAPINDSHLQHQIAQASIQNKGYSSSDWTAMDPAILSFRQYSSFPHQAQMPHHPQHDLFLQHLAQNQQQNGQGVFSNQSQQVIPGMSMTSNIINGQSTSQTQVNANVQGMLEFLKNRQFV</sequence>
<feature type="non-terminal residue" evidence="3">
    <location>
        <position position="1"/>
    </location>
</feature>
<dbReference type="GeneID" id="108609705"/>
<dbReference type="RefSeq" id="XP_017856916.1">
    <property type="nucleotide sequence ID" value="XM_018001427.1"/>
</dbReference>
<reference evidence="2" key="2">
    <citation type="journal article" date="2016" name="G3 (Bethesda)">
        <title>Genome Evolution in Three Species of Cactophilic Drosophila.</title>
        <authorList>
            <person name="Sanchez-Flores A."/>
            <person name="Penazola F."/>
            <person name="Carpinteyro-Ponce J."/>
            <person name="Nazario-Yepiz N."/>
            <person name="Abreu-Goodger C."/>
            <person name="Machado C.A."/>
            <person name="Markow T.A."/>
        </authorList>
    </citation>
    <scope>NUCLEOTIDE SEQUENCE [LARGE SCALE GENOMIC DNA]</scope>
</reference>
<reference evidence="2" key="1">
    <citation type="journal article" date="1997" name="Nucleic Acids Res.">
        <title>tRNAscan-SE: a program for improved detection of transfer RNA genes in genomic sequence.</title>
        <authorList>
            <person name="Lowe T.M."/>
            <person name="Eddy S.R."/>
        </authorList>
    </citation>
    <scope>NUCLEOTIDE SEQUENCE [LARGE SCALE GENOMIC DNA]</scope>
</reference>
<accession>A0ABM1NPN0</accession>
<keyword evidence="2" id="KW-1185">Reference proteome</keyword>
<reference evidence="3" key="3">
    <citation type="submission" date="2025-08" db="UniProtKB">
        <authorList>
            <consortium name="RefSeq"/>
        </authorList>
    </citation>
    <scope>IDENTIFICATION</scope>
    <source>
        <tissue evidence="3">Whole organism</tissue>
    </source>
</reference>